<keyword evidence="3 4" id="KW-0788">Thiol protease</keyword>
<feature type="active site" evidence="5">
    <location>
        <position position="345"/>
    </location>
</feature>
<feature type="active site" evidence="5">
    <location>
        <position position="56"/>
    </location>
</feature>
<name>A0A1I7IJQ6_9FLAO</name>
<dbReference type="GO" id="GO:0070005">
    <property type="term" value="F:cysteine-type aminopeptidase activity"/>
    <property type="evidence" value="ECO:0007669"/>
    <property type="project" value="InterPro"/>
</dbReference>
<evidence type="ECO:0000313" key="6">
    <source>
        <dbReference type="EMBL" id="SFU73164.1"/>
    </source>
</evidence>
<organism evidence="6 7">
    <name type="scientific">Pustulibacterium marinum</name>
    <dbReference type="NCBI Taxonomy" id="1224947"/>
    <lineage>
        <taxon>Bacteria</taxon>
        <taxon>Pseudomonadati</taxon>
        <taxon>Bacteroidota</taxon>
        <taxon>Flavobacteriia</taxon>
        <taxon>Flavobacteriales</taxon>
        <taxon>Flavobacteriaceae</taxon>
        <taxon>Pustulibacterium</taxon>
    </lineage>
</organism>
<gene>
    <name evidence="6" type="ORF">SAMN05216480_11712</name>
</gene>
<feature type="active site" evidence="5">
    <location>
        <position position="324"/>
    </location>
</feature>
<dbReference type="GO" id="GO:0005737">
    <property type="term" value="C:cytoplasm"/>
    <property type="evidence" value="ECO:0007669"/>
    <property type="project" value="TreeGrafter"/>
</dbReference>
<dbReference type="PIRSF" id="PIRSF005700">
    <property type="entry name" value="PepC"/>
    <property type="match status" value="1"/>
</dbReference>
<dbReference type="AlphaFoldDB" id="A0A1I7IJQ6"/>
<evidence type="ECO:0000256" key="2">
    <source>
        <dbReference type="ARBA" id="ARBA00022801"/>
    </source>
</evidence>
<accession>A0A1I7IJQ6</accession>
<dbReference type="PANTHER" id="PTHR10363:SF2">
    <property type="entry name" value="BLEOMYCIN HYDROLASE"/>
    <property type="match status" value="1"/>
</dbReference>
<evidence type="ECO:0000313" key="7">
    <source>
        <dbReference type="Proteomes" id="UP000199138"/>
    </source>
</evidence>
<sequence length="385" mass="43474">MLAIASATTFATYAQDDLVKSLEGNKSMEAKEGFQFTTIIDLENTSVKNQGSSGTCWSYSGNSFLESEMIREGKEPVDISEIYTARCVYIEKAINYVRMHGSLNYGDGGALHDVVNIYKKYGALPQEVYTGLNYGTDYNRFGEMQSMLKGMLDAVIENKNKKLTPNWIKAFTAALDSYLGEVPESFEYKGKTYTPQTFAKEVVGLDADDYIEISSLPNEPMYEKVFLPVPDNWSFDYVYNVQMRDLTATIDNALKEGYTVGWATDVSEKYFSWKNGVAYVPAVDYAYMSPEERASIFNGPQAELEITPEMRQEAFDNYTTTDDHGMQIVGLAKDQNGKEYYKVKNSWGETNDYQGYLYVTKSFVQYKTTAILVNKNAVPKKIMKG</sequence>
<dbReference type="STRING" id="1224947.SAMN05216480_11712"/>
<dbReference type="GO" id="GO:0009636">
    <property type="term" value="P:response to toxic substance"/>
    <property type="evidence" value="ECO:0007669"/>
    <property type="project" value="TreeGrafter"/>
</dbReference>
<dbReference type="InterPro" id="IPR004134">
    <property type="entry name" value="Peptidase_C1B"/>
</dbReference>
<evidence type="ECO:0000256" key="1">
    <source>
        <dbReference type="ARBA" id="ARBA00022670"/>
    </source>
</evidence>
<dbReference type="GO" id="GO:0006508">
    <property type="term" value="P:proteolysis"/>
    <property type="evidence" value="ECO:0007669"/>
    <property type="project" value="UniProtKB-KW"/>
</dbReference>
<dbReference type="Proteomes" id="UP000199138">
    <property type="component" value="Unassembled WGS sequence"/>
</dbReference>
<dbReference type="InterPro" id="IPR038765">
    <property type="entry name" value="Papain-like_cys_pep_sf"/>
</dbReference>
<evidence type="ECO:0000256" key="3">
    <source>
        <dbReference type="ARBA" id="ARBA00022807"/>
    </source>
</evidence>
<evidence type="ECO:0000256" key="5">
    <source>
        <dbReference type="PIRSR" id="PIRSR005700-1"/>
    </source>
</evidence>
<dbReference type="InterPro" id="IPR000169">
    <property type="entry name" value="Pept_cys_AS"/>
</dbReference>
<keyword evidence="7" id="KW-1185">Reference proteome</keyword>
<comment type="similarity">
    <text evidence="4">Belongs to the peptidase C1 family.</text>
</comment>
<dbReference type="EMBL" id="FPBK01000017">
    <property type="protein sequence ID" value="SFU73164.1"/>
    <property type="molecule type" value="Genomic_DNA"/>
</dbReference>
<keyword evidence="2 4" id="KW-0378">Hydrolase</keyword>
<reference evidence="7" key="1">
    <citation type="submission" date="2016-10" db="EMBL/GenBank/DDBJ databases">
        <authorList>
            <person name="Varghese N."/>
            <person name="Submissions S."/>
        </authorList>
    </citation>
    <scope>NUCLEOTIDE SEQUENCE [LARGE SCALE GENOMIC DNA]</scope>
    <source>
        <strain evidence="7">CGMCC 1.12333</strain>
    </source>
</reference>
<dbReference type="GO" id="GO:0043418">
    <property type="term" value="P:homocysteine catabolic process"/>
    <property type="evidence" value="ECO:0007669"/>
    <property type="project" value="TreeGrafter"/>
</dbReference>
<dbReference type="PANTHER" id="PTHR10363">
    <property type="entry name" value="BLEOMYCIN HYDROLASE"/>
    <property type="match status" value="1"/>
</dbReference>
<evidence type="ECO:0000256" key="4">
    <source>
        <dbReference type="PIRNR" id="PIRNR005700"/>
    </source>
</evidence>
<dbReference type="Gene3D" id="3.90.70.10">
    <property type="entry name" value="Cysteine proteinases"/>
    <property type="match status" value="1"/>
</dbReference>
<dbReference type="Pfam" id="PF03051">
    <property type="entry name" value="Peptidase_C1_2"/>
    <property type="match status" value="1"/>
</dbReference>
<protein>
    <recommendedName>
        <fullName evidence="4">Aminopeptidase</fullName>
    </recommendedName>
</protein>
<keyword evidence="1 4" id="KW-0645">Protease</keyword>
<dbReference type="SUPFAM" id="SSF54001">
    <property type="entry name" value="Cysteine proteinases"/>
    <property type="match status" value="1"/>
</dbReference>
<proteinExistence type="inferred from homology"/>
<keyword evidence="4" id="KW-0031">Aminopeptidase</keyword>
<dbReference type="PROSITE" id="PS00139">
    <property type="entry name" value="THIOL_PROTEASE_CYS"/>
    <property type="match status" value="1"/>
</dbReference>